<dbReference type="HOGENOM" id="CLU_005822_1_0_1"/>
<feature type="compositionally biased region" description="Polar residues" evidence="2">
    <location>
        <begin position="568"/>
        <end position="579"/>
    </location>
</feature>
<keyword evidence="3" id="KW-0812">Transmembrane</keyword>
<keyword evidence="3" id="KW-0472">Membrane</keyword>
<feature type="region of interest" description="Disordered" evidence="2">
    <location>
        <begin position="893"/>
        <end position="946"/>
    </location>
</feature>
<feature type="compositionally biased region" description="Basic and acidic residues" evidence="2">
    <location>
        <begin position="893"/>
        <end position="906"/>
    </location>
</feature>
<keyword evidence="3" id="KW-1133">Transmembrane helix</keyword>
<reference evidence="4 5" key="1">
    <citation type="submission" date="2014-04" db="EMBL/GenBank/DDBJ databases">
        <authorList>
            <consortium name="DOE Joint Genome Institute"/>
            <person name="Kuo A."/>
            <person name="Martino E."/>
            <person name="Perotto S."/>
            <person name="Kohler A."/>
            <person name="Nagy L.G."/>
            <person name="Floudas D."/>
            <person name="Copeland A."/>
            <person name="Barry K.W."/>
            <person name="Cichocki N."/>
            <person name="Veneault-Fourrey C."/>
            <person name="LaButti K."/>
            <person name="Lindquist E.A."/>
            <person name="Lipzen A."/>
            <person name="Lundell T."/>
            <person name="Morin E."/>
            <person name="Murat C."/>
            <person name="Sun H."/>
            <person name="Tunlid A."/>
            <person name="Henrissat B."/>
            <person name="Grigoriev I.V."/>
            <person name="Hibbett D.S."/>
            <person name="Martin F."/>
            <person name="Nordberg H.P."/>
            <person name="Cantor M.N."/>
            <person name="Hua S.X."/>
        </authorList>
    </citation>
    <scope>NUCLEOTIDE SEQUENCE [LARGE SCALE GENOMIC DNA]</scope>
    <source>
        <strain evidence="4 5">Zn</strain>
    </source>
</reference>
<evidence type="ECO:0000256" key="1">
    <source>
        <dbReference type="SAM" id="Coils"/>
    </source>
</evidence>
<keyword evidence="1" id="KW-0175">Coiled coil</keyword>
<dbReference type="OrthoDB" id="4158994at2759"/>
<evidence type="ECO:0000313" key="4">
    <source>
        <dbReference type="EMBL" id="KIN00098.1"/>
    </source>
</evidence>
<feature type="coiled-coil region" evidence="1">
    <location>
        <begin position="690"/>
        <end position="761"/>
    </location>
</feature>
<dbReference type="EMBL" id="KN832877">
    <property type="protein sequence ID" value="KIN00098.1"/>
    <property type="molecule type" value="Genomic_DNA"/>
</dbReference>
<sequence length="946" mass="102046">MPRASTAAKRQQGAANQRDTRHESGLVGPGKRVQKQKSNGHLNGHARSSDTLPTPAMPTLPTSNGHVRHAGPPDSSTMDCKMSLEALRRHSVGAYSEEESSDSFSTLPVHENHRRIDVNAAKNPAVHRDAGPLSLALTVLQSCPLYDTIAILIVLLQIPPTFLSIIHLLFATLTFVPPSFSAGSGVNFTDIFEGNLGTPSVATVVVVDLLVLLVWLFLWAPLQDIALDLAQTVIALTLGGGTGGREAGMKNVLVCFSIIGASHFVRYGSSDESSLRAILSSSTHGLLGSSDHDDPFESSRSNKKSAHGWIRSVLAIHILTQGVVRYIRDWYVRREKRDTTVSIGDPEAAKGSSDVTDIPNTQTTENDSSTSLPVSNHLIPSKKKRKQSAQVRVRQPLWAALASTKIVMVKEYETSHAAAESAGTNATDINNLGNAPFSTEPDRIWITCIRSDEVHFATSFFPTHTPVSSEDPVGVDKSKPFFVRVNRTVWQLTRVNAATEYDKGVGQETCWCGEIFGLAPLSNYKCDFVSTADGAVLFSTSVRTLPPPADVSVVGLTPTTHVPGRPGSPTSTLRASIASSEVKLAEERSRQKRERKEQRAKHNSARRELEKLNATISSSGGNDDRLRQKIQQSQLHMKQAEDAYATLDSQIESLEAIPADDDSEYKISKAAYQSQRDAHNKQRATFLAAKQAADEETRALKNEIASLQQKRERMQARIVKLNGEHERITDANARGLDEAQRKAAERQRKAAERMNMEMMLTERLQSINAQIDSITMPLQELATVVQAMQVQEMEMYQAAQNGSPTTSAPGLAYGVSDIPEGNVPVTTSGYAWNPQPAVASFTPAAYGAGASGTPPPHGIVRRGRSSSMLSNISGFTQSSGEGSMSKPNILKLSIDDRIGGSDRKDSSASGSGTGSGPGSVGDPKSPTGSSKAAVRWGSGGWDEKPN</sequence>
<name>A0A0C3DDU0_OIDMZ</name>
<feature type="region of interest" description="Disordered" evidence="2">
    <location>
        <begin position="342"/>
        <end position="388"/>
    </location>
</feature>
<feature type="region of interest" description="Disordered" evidence="2">
    <location>
        <begin position="1"/>
        <end position="77"/>
    </location>
</feature>
<evidence type="ECO:0000313" key="5">
    <source>
        <dbReference type="Proteomes" id="UP000054321"/>
    </source>
</evidence>
<feature type="compositionally biased region" description="Basic and acidic residues" evidence="2">
    <location>
        <begin position="583"/>
        <end position="597"/>
    </location>
</feature>
<evidence type="ECO:0000256" key="3">
    <source>
        <dbReference type="SAM" id="Phobius"/>
    </source>
</evidence>
<feature type="compositionally biased region" description="Low complexity" evidence="2">
    <location>
        <begin position="51"/>
        <end position="62"/>
    </location>
</feature>
<organism evidence="4 5">
    <name type="scientific">Oidiodendron maius (strain Zn)</name>
    <dbReference type="NCBI Taxonomy" id="913774"/>
    <lineage>
        <taxon>Eukaryota</taxon>
        <taxon>Fungi</taxon>
        <taxon>Dikarya</taxon>
        <taxon>Ascomycota</taxon>
        <taxon>Pezizomycotina</taxon>
        <taxon>Leotiomycetes</taxon>
        <taxon>Leotiomycetes incertae sedis</taxon>
        <taxon>Myxotrichaceae</taxon>
        <taxon>Oidiodendron</taxon>
    </lineage>
</organism>
<dbReference type="InParanoid" id="A0A0C3DDU0"/>
<dbReference type="AlphaFoldDB" id="A0A0C3DDU0"/>
<feature type="compositionally biased region" description="Polar residues" evidence="2">
    <location>
        <begin position="353"/>
        <end position="374"/>
    </location>
</feature>
<feature type="transmembrane region" description="Helical" evidence="3">
    <location>
        <begin position="149"/>
        <end position="176"/>
    </location>
</feature>
<evidence type="ECO:0000256" key="2">
    <source>
        <dbReference type="SAM" id="MobiDB-lite"/>
    </source>
</evidence>
<keyword evidence="5" id="KW-1185">Reference proteome</keyword>
<reference evidence="5" key="2">
    <citation type="submission" date="2015-01" db="EMBL/GenBank/DDBJ databases">
        <title>Evolutionary Origins and Diversification of the Mycorrhizal Mutualists.</title>
        <authorList>
            <consortium name="DOE Joint Genome Institute"/>
            <consortium name="Mycorrhizal Genomics Consortium"/>
            <person name="Kohler A."/>
            <person name="Kuo A."/>
            <person name="Nagy L.G."/>
            <person name="Floudas D."/>
            <person name="Copeland A."/>
            <person name="Barry K.W."/>
            <person name="Cichocki N."/>
            <person name="Veneault-Fourrey C."/>
            <person name="LaButti K."/>
            <person name="Lindquist E.A."/>
            <person name="Lipzen A."/>
            <person name="Lundell T."/>
            <person name="Morin E."/>
            <person name="Murat C."/>
            <person name="Riley R."/>
            <person name="Ohm R."/>
            <person name="Sun H."/>
            <person name="Tunlid A."/>
            <person name="Henrissat B."/>
            <person name="Grigoriev I.V."/>
            <person name="Hibbett D.S."/>
            <person name="Martin F."/>
        </authorList>
    </citation>
    <scope>NUCLEOTIDE SEQUENCE [LARGE SCALE GENOMIC DNA]</scope>
    <source>
        <strain evidence="5">Zn</strain>
    </source>
</reference>
<evidence type="ECO:0008006" key="6">
    <source>
        <dbReference type="Google" id="ProtNLM"/>
    </source>
</evidence>
<feature type="transmembrane region" description="Helical" evidence="3">
    <location>
        <begin position="196"/>
        <end position="218"/>
    </location>
</feature>
<accession>A0A0C3DDU0</accession>
<protein>
    <recommendedName>
        <fullName evidence="6">Ubiquitination network signaling protein</fullName>
    </recommendedName>
</protein>
<dbReference type="Proteomes" id="UP000054321">
    <property type="component" value="Unassembled WGS sequence"/>
</dbReference>
<proteinExistence type="predicted"/>
<feature type="region of interest" description="Disordered" evidence="2">
    <location>
        <begin position="558"/>
        <end position="625"/>
    </location>
</feature>
<dbReference type="STRING" id="913774.A0A0C3DDU0"/>
<gene>
    <name evidence="4" type="ORF">OIDMADRAFT_199263</name>
</gene>